<dbReference type="AlphaFoldDB" id="A0A7H2PWP4"/>
<protein>
    <submittedName>
        <fullName evidence="2">Toprim domain-containing protein</fullName>
    </submittedName>
</protein>
<evidence type="ECO:0000313" key="2">
    <source>
        <dbReference type="EMBL" id="QNX07277.1"/>
    </source>
</evidence>
<reference evidence="2 3" key="2">
    <citation type="submission" date="2020-09" db="EMBL/GenBank/DDBJ databases">
        <authorList>
            <person name="Chen F.-J."/>
            <person name="Lee Y.-T."/>
        </authorList>
    </citation>
    <scope>NUCLEOTIDE SEQUENCE [LARGE SCALE GENOMIC DNA]</scope>
    <source>
        <strain evidence="2 3">AS73</strain>
    </source>
</reference>
<dbReference type="Pfam" id="PF13155">
    <property type="entry name" value="Toprim_2"/>
    <property type="match status" value="1"/>
</dbReference>
<dbReference type="SUPFAM" id="SSF56731">
    <property type="entry name" value="DNA primase core"/>
    <property type="match status" value="1"/>
</dbReference>
<proteinExistence type="predicted"/>
<dbReference type="Gene3D" id="3.40.1360.10">
    <property type="match status" value="1"/>
</dbReference>
<accession>A0A7H2PWP4</accession>
<dbReference type="CDD" id="cd01029">
    <property type="entry name" value="TOPRIM_primases"/>
    <property type="match status" value="1"/>
</dbReference>
<dbReference type="Proteomes" id="UP000516862">
    <property type="component" value="Chromosome"/>
</dbReference>
<feature type="region of interest" description="Disordered" evidence="1">
    <location>
        <begin position="348"/>
        <end position="368"/>
    </location>
</feature>
<name>A0A7H2PWP4_9GAMM</name>
<gene>
    <name evidence="2" type="ORF">IC796_15490</name>
</gene>
<organism evidence="2 3">
    <name type="scientific">Acinetobacter seifertii</name>
    <dbReference type="NCBI Taxonomy" id="1530123"/>
    <lineage>
        <taxon>Bacteria</taxon>
        <taxon>Pseudomonadati</taxon>
        <taxon>Pseudomonadota</taxon>
        <taxon>Gammaproteobacteria</taxon>
        <taxon>Moraxellales</taxon>
        <taxon>Moraxellaceae</taxon>
        <taxon>Acinetobacter</taxon>
        <taxon>Acinetobacter calcoaceticus/baumannii complex</taxon>
    </lineage>
</organism>
<feature type="compositionally biased region" description="Basic and acidic residues" evidence="1">
    <location>
        <begin position="357"/>
        <end position="368"/>
    </location>
</feature>
<evidence type="ECO:0000313" key="3">
    <source>
        <dbReference type="Proteomes" id="UP000516862"/>
    </source>
</evidence>
<evidence type="ECO:0000256" key="1">
    <source>
        <dbReference type="SAM" id="MobiDB-lite"/>
    </source>
</evidence>
<dbReference type="InterPro" id="IPR034154">
    <property type="entry name" value="TOPRIM_DnaG/twinkle"/>
</dbReference>
<sequence>MYPETRELVIDRLINDYHFKLKSGNKYRGRCPDCNHKEASAWIHSENPWVVFCPRKKECGHENHVRELFPDLFEKWEKRFEPTPEEPNRTVNAYLVEGRGFPLEPLKGLYTQENRVQYNPKVSTVTLRFPITDLEGVYGWWERVLDDQGVFDKTYFMKNTETWNQKGHAWLTPNTNYIESKEVWITEGIFDTIALWLSGITSFSALTCNNYPFIFLNEIARKCAESGVPLPKLVWAFDNDKAGHDGIIKNIELAQADGFECEVALPPYGRKKQDWNDLYKQDRLKFSDLETYKYYGALLVAEKAVDKGILIYKRHGTKSFPFDFQNQTYWFKLDMEKYDEYMKDTKSEANDNEDWAQEEKDFANAEPRDSALEYSSNATRLMKCKLTPLYKQNSYETDESWYFFKIDRPWGQKAEKNTFTGGQLASSAEFKKRLMSITPAVYKGNGTQLDHLLDNWLDGIQDVELINYVGYHKDHQTYMLGDLAVQNGRLFNINKEDYFELPRKLSLKARMPFPLEINSKVSEYNNTWVKDLLDAYDVRGMVALTGFFGSLFAYQIKSMHKSFPFLELVGEPGTGKSTLLVFLWKLFGRPGYEGIDPDPSKTSMAGLLRTFRQVSNLPVVLLESDREGDKGTVKQFDWNFLKTLYDFNGSLGAKGVKNGGNETYEPPFMGTLIISQNAEIVSTEAVMGRIVQYKFSKEQMSKNGLYASRNLERYEQSEISQFILLCVEKEKAIMEAYRLGMEKYDEVLHQDKYDIKSSRVIHNHAQFLALFDALCLHVLVEKDAKGVAKSLVTEDIQKRVRTELFEMAQKRDKVLKSDPIIVQNFWNTVEEMENSITPIATRDSVVNHHAKSNLYFAINFAQLYRVAADYRYQLPNMDELQHALRHSVHYRFIEANKMVASKIDGKSKRCWVFEKPTSQRD</sequence>
<dbReference type="EMBL" id="CP061561">
    <property type="protein sequence ID" value="QNX07277.1"/>
    <property type="molecule type" value="Genomic_DNA"/>
</dbReference>
<reference evidence="3" key="1">
    <citation type="submission" date="2020-09" db="EMBL/GenBank/DDBJ databases">
        <title>Clinical and molecular characterization of Acinetobacter seifertii in Taiwan.</title>
        <authorList>
            <person name="Li L.-H."/>
            <person name="Yang Y.-S."/>
            <person name="Sun J.-R."/>
            <person name="Huang T.-W."/>
            <person name="Huang W.-C."/>
            <person name="Wang Y.-C."/>
            <person name="Kuo T.-H."/>
            <person name="Kuo S.-C."/>
            <person name="Chen T.-L."/>
        </authorList>
    </citation>
    <scope>NUCLEOTIDE SEQUENCE [LARGE SCALE GENOMIC DNA]</scope>
    <source>
        <strain evidence="3">AS73</strain>
    </source>
</reference>